<comment type="caution">
    <text evidence="6">The sequence shown here is derived from an EMBL/GenBank/DDBJ whole genome shotgun (WGS) entry which is preliminary data.</text>
</comment>
<proteinExistence type="inferred from homology"/>
<dbReference type="GO" id="GO:0005737">
    <property type="term" value="C:cytoplasm"/>
    <property type="evidence" value="ECO:0007669"/>
    <property type="project" value="TreeGrafter"/>
</dbReference>
<dbReference type="PANTHER" id="PTHR31213:SF19">
    <property type="entry name" value="BET V I_MAJOR LATEX PROTEIN DOMAIN-CONTAINING PROTEIN"/>
    <property type="match status" value="1"/>
</dbReference>
<dbReference type="GO" id="GO:0010427">
    <property type="term" value="F:abscisic acid binding"/>
    <property type="evidence" value="ECO:0007669"/>
    <property type="project" value="TreeGrafter"/>
</dbReference>
<dbReference type="GO" id="GO:0038023">
    <property type="term" value="F:signaling receptor activity"/>
    <property type="evidence" value="ECO:0007669"/>
    <property type="project" value="TreeGrafter"/>
</dbReference>
<dbReference type="SMART" id="SM01037">
    <property type="entry name" value="Bet_v_1"/>
    <property type="match status" value="1"/>
</dbReference>
<evidence type="ECO:0000256" key="2">
    <source>
        <dbReference type="ARBA" id="ARBA00022589"/>
    </source>
</evidence>
<keyword evidence="2" id="KW-0017">Alkaloid metabolism</keyword>
<keyword evidence="7" id="KW-1185">Reference proteome</keyword>
<comment type="similarity">
    <text evidence="1">Belongs to the BetVI family.</text>
</comment>
<dbReference type="Gene3D" id="3.30.530.20">
    <property type="match status" value="1"/>
</dbReference>
<feature type="domain" description="Bet v I/Major latex protein" evidence="5">
    <location>
        <begin position="1"/>
        <end position="156"/>
    </location>
</feature>
<evidence type="ECO:0000256" key="1">
    <source>
        <dbReference type="ARBA" id="ARBA00009744"/>
    </source>
</evidence>
<accession>A0AAE1IRR0</accession>
<dbReference type="SUPFAM" id="SSF55961">
    <property type="entry name" value="Bet v1-like"/>
    <property type="match status" value="1"/>
</dbReference>
<dbReference type="InterPro" id="IPR023393">
    <property type="entry name" value="START-like_dom_sf"/>
</dbReference>
<evidence type="ECO:0000259" key="5">
    <source>
        <dbReference type="SMART" id="SM01037"/>
    </source>
</evidence>
<dbReference type="CDD" id="cd07816">
    <property type="entry name" value="Bet_v1-like"/>
    <property type="match status" value="1"/>
</dbReference>
<dbReference type="InterPro" id="IPR000916">
    <property type="entry name" value="Bet_v_I/MLP"/>
</dbReference>
<dbReference type="EMBL" id="JAWXYG010000013">
    <property type="protein sequence ID" value="KAK4256107.1"/>
    <property type="molecule type" value="Genomic_DNA"/>
</dbReference>
<sequence length="163" mass="18037">MSGKLEHELELDVPASDAWDLFGRLRIGQLVEKEMPSLFQKVELVEGDGGVGTIQKLTFSPGTPGLSSLKEKFSKVDDENRIKETEIVEGGYLELGFALWRVRLEVIEKGEGSSILKSTLEYELKEDALANAPLASNAFQSLANIFEMAKTHLNKSKLTNQPN</sequence>
<dbReference type="GO" id="GO:0005634">
    <property type="term" value="C:nucleus"/>
    <property type="evidence" value="ECO:0007669"/>
    <property type="project" value="TreeGrafter"/>
</dbReference>
<organism evidence="6 7">
    <name type="scientific">Acacia crassicarpa</name>
    <name type="common">northern wattle</name>
    <dbReference type="NCBI Taxonomy" id="499986"/>
    <lineage>
        <taxon>Eukaryota</taxon>
        <taxon>Viridiplantae</taxon>
        <taxon>Streptophyta</taxon>
        <taxon>Embryophyta</taxon>
        <taxon>Tracheophyta</taxon>
        <taxon>Spermatophyta</taxon>
        <taxon>Magnoliopsida</taxon>
        <taxon>eudicotyledons</taxon>
        <taxon>Gunneridae</taxon>
        <taxon>Pentapetalae</taxon>
        <taxon>rosids</taxon>
        <taxon>fabids</taxon>
        <taxon>Fabales</taxon>
        <taxon>Fabaceae</taxon>
        <taxon>Caesalpinioideae</taxon>
        <taxon>mimosoid clade</taxon>
        <taxon>Acacieae</taxon>
        <taxon>Acacia</taxon>
    </lineage>
</organism>
<gene>
    <name evidence="6" type="ORF">QN277_009019</name>
</gene>
<dbReference type="AlphaFoldDB" id="A0AAE1IRR0"/>
<dbReference type="GO" id="GO:0006952">
    <property type="term" value="P:defense response"/>
    <property type="evidence" value="ECO:0007669"/>
    <property type="project" value="UniProtKB-KW"/>
</dbReference>
<dbReference type="Pfam" id="PF00407">
    <property type="entry name" value="Bet_v_1"/>
    <property type="match status" value="1"/>
</dbReference>
<evidence type="ECO:0000256" key="3">
    <source>
        <dbReference type="ARBA" id="ARBA00022821"/>
    </source>
</evidence>
<protein>
    <recommendedName>
        <fullName evidence="5">Bet v I/Major latex protein domain-containing protein</fullName>
    </recommendedName>
</protein>
<keyword evidence="3" id="KW-0611">Plant defense</keyword>
<dbReference type="GO" id="GO:0009820">
    <property type="term" value="P:alkaloid metabolic process"/>
    <property type="evidence" value="ECO:0007669"/>
    <property type="project" value="UniProtKB-KW"/>
</dbReference>
<dbReference type="GO" id="GO:0009738">
    <property type="term" value="P:abscisic acid-activated signaling pathway"/>
    <property type="evidence" value="ECO:0007669"/>
    <property type="project" value="TreeGrafter"/>
</dbReference>
<dbReference type="Proteomes" id="UP001293593">
    <property type="component" value="Unassembled WGS sequence"/>
</dbReference>
<dbReference type="PANTHER" id="PTHR31213">
    <property type="entry name" value="OS08G0374000 PROTEIN-RELATED"/>
    <property type="match status" value="1"/>
</dbReference>
<dbReference type="FunFam" id="3.30.530.20:FF:000007">
    <property type="entry name" value="Major pollen allergen Bet v 1-A"/>
    <property type="match status" value="1"/>
</dbReference>
<evidence type="ECO:0000313" key="7">
    <source>
        <dbReference type="Proteomes" id="UP001293593"/>
    </source>
</evidence>
<evidence type="ECO:0000256" key="4">
    <source>
        <dbReference type="ARBA" id="ARBA00023265"/>
    </source>
</evidence>
<keyword evidence="4" id="KW-0568">Pathogenesis-related protein</keyword>
<dbReference type="GO" id="GO:0004864">
    <property type="term" value="F:protein phosphatase inhibitor activity"/>
    <property type="evidence" value="ECO:0007669"/>
    <property type="project" value="TreeGrafter"/>
</dbReference>
<evidence type="ECO:0000313" key="6">
    <source>
        <dbReference type="EMBL" id="KAK4256107.1"/>
    </source>
</evidence>
<dbReference type="InterPro" id="IPR050279">
    <property type="entry name" value="Plant_def-hormone_signal"/>
</dbReference>
<name>A0AAE1IRR0_9FABA</name>
<reference evidence="6" key="1">
    <citation type="submission" date="2023-10" db="EMBL/GenBank/DDBJ databases">
        <title>Chromosome-level genome of the transformable northern wattle, Acacia crassicarpa.</title>
        <authorList>
            <person name="Massaro I."/>
            <person name="Sinha N.R."/>
            <person name="Poethig S."/>
            <person name="Leichty A.R."/>
        </authorList>
    </citation>
    <scope>NUCLEOTIDE SEQUENCE</scope>
    <source>
        <strain evidence="6">Acra3RX</strain>
        <tissue evidence="6">Leaf</tissue>
    </source>
</reference>